<dbReference type="NCBIfam" id="TIGR00912">
    <property type="entry name" value="2A0309"/>
    <property type="match status" value="1"/>
</dbReference>
<reference evidence="10" key="1">
    <citation type="journal article" date="2019" name="Int. J. Syst. Evol. Microbiol.">
        <title>The Global Catalogue of Microorganisms (GCM) 10K type strain sequencing project: providing services to taxonomists for standard genome sequencing and annotation.</title>
        <authorList>
            <consortium name="The Broad Institute Genomics Platform"/>
            <consortium name="The Broad Institute Genome Sequencing Center for Infectious Disease"/>
            <person name="Wu L."/>
            <person name="Ma J."/>
        </authorList>
    </citation>
    <scope>NUCLEOTIDE SEQUENCE [LARGE SCALE GENOMIC DNA]</scope>
    <source>
        <strain evidence="10">CGMCC 1.15420</strain>
    </source>
</reference>
<accession>A0ABQ1VV47</accession>
<evidence type="ECO:0000256" key="3">
    <source>
        <dbReference type="ARBA" id="ARBA00022448"/>
    </source>
</evidence>
<proteinExistence type="inferred from homology"/>
<evidence type="ECO:0000256" key="1">
    <source>
        <dbReference type="ARBA" id="ARBA00004141"/>
    </source>
</evidence>
<dbReference type="PANTHER" id="PTHR34975">
    <property type="entry name" value="SPORE GERMINATION PROTEIN A2"/>
    <property type="match status" value="1"/>
</dbReference>
<evidence type="ECO:0000256" key="7">
    <source>
        <dbReference type="ARBA" id="ARBA00023136"/>
    </source>
</evidence>
<keyword evidence="7 8" id="KW-0472">Membrane</keyword>
<dbReference type="Pfam" id="PF03845">
    <property type="entry name" value="Spore_permease"/>
    <property type="match status" value="1"/>
</dbReference>
<evidence type="ECO:0000313" key="10">
    <source>
        <dbReference type="Proteomes" id="UP000608420"/>
    </source>
</evidence>
<name>A0ABQ1VV47_9BACL</name>
<comment type="subcellular location">
    <subcellularLocation>
        <location evidence="1">Membrane</location>
        <topology evidence="1">Multi-pass membrane protein</topology>
    </subcellularLocation>
</comment>
<feature type="transmembrane region" description="Helical" evidence="8">
    <location>
        <begin position="278"/>
        <end position="299"/>
    </location>
</feature>
<sequence>MKKYREVNISPRQLTTLTMFFTIGSGILIIPSAVTMAAKQDAWIACLVGLFLGVAVLCLYNLLTKFYPQLNMILMMETLFGKWLGKTIALLVVITLFLTGPSPALYFTSNFVTTQIMPETPTQAINILFTVVIVMGVHLGIETIARSSELLILPFILLFFSFAILILNQTQTENILPLMENGMKPIWPAASGFLSGVVLPHFCLLIFHSAAVNDAKKARRALLIGTIIGGLAITLIVALGILVFGPDIIANSMYPSYLLAQKINIGSFLQRIEVIMGIMWYTTLFFRIAIYMYFIALGLTCIFNLRDYRPLVLPLGMILVAMAEIIYPNITYQQKWDGETWPAFMLLWGFLLPVIMLLTHFIRKLFANRNSNNNNNTNNTNNTNSNETQ</sequence>
<keyword evidence="4" id="KW-0309">Germination</keyword>
<evidence type="ECO:0000256" key="5">
    <source>
        <dbReference type="ARBA" id="ARBA00022692"/>
    </source>
</evidence>
<dbReference type="InterPro" id="IPR004761">
    <property type="entry name" value="Spore_GerAB"/>
</dbReference>
<keyword evidence="5 8" id="KW-0812">Transmembrane</keyword>
<evidence type="ECO:0000256" key="2">
    <source>
        <dbReference type="ARBA" id="ARBA00007998"/>
    </source>
</evidence>
<keyword evidence="10" id="KW-1185">Reference proteome</keyword>
<dbReference type="PANTHER" id="PTHR34975:SF2">
    <property type="entry name" value="SPORE GERMINATION PROTEIN A2"/>
    <property type="match status" value="1"/>
</dbReference>
<dbReference type="EMBL" id="BMIW01000011">
    <property type="protein sequence ID" value="GGF98053.1"/>
    <property type="molecule type" value="Genomic_DNA"/>
</dbReference>
<feature type="transmembrane region" description="Helical" evidence="8">
    <location>
        <begin position="42"/>
        <end position="63"/>
    </location>
</feature>
<keyword evidence="6 8" id="KW-1133">Transmembrane helix</keyword>
<dbReference type="RefSeq" id="WP_120464444.1">
    <property type="nucleotide sequence ID" value="NZ_BMIW01000011.1"/>
</dbReference>
<protein>
    <submittedName>
        <fullName evidence="9">Germination protein</fullName>
    </submittedName>
</protein>
<keyword evidence="3" id="KW-0813">Transport</keyword>
<dbReference type="Proteomes" id="UP000608420">
    <property type="component" value="Unassembled WGS sequence"/>
</dbReference>
<evidence type="ECO:0000313" key="9">
    <source>
        <dbReference type="EMBL" id="GGF98053.1"/>
    </source>
</evidence>
<dbReference type="Gene3D" id="1.20.1740.10">
    <property type="entry name" value="Amino acid/polyamine transporter I"/>
    <property type="match status" value="1"/>
</dbReference>
<comment type="similarity">
    <text evidence="2">Belongs to the amino acid-polyamine-organocation (APC) superfamily. Spore germination protein (SGP) (TC 2.A.3.9) family.</text>
</comment>
<feature type="transmembrane region" description="Helical" evidence="8">
    <location>
        <begin position="222"/>
        <end position="244"/>
    </location>
</feature>
<feature type="transmembrane region" description="Helical" evidence="8">
    <location>
        <begin position="187"/>
        <end position="210"/>
    </location>
</feature>
<feature type="transmembrane region" description="Helical" evidence="8">
    <location>
        <begin position="124"/>
        <end position="141"/>
    </location>
</feature>
<gene>
    <name evidence="9" type="ORF">GCM10010913_19740</name>
</gene>
<organism evidence="9 10">
    <name type="scientific">Paenibacillus aceti</name>
    <dbReference type="NCBI Taxonomy" id="1820010"/>
    <lineage>
        <taxon>Bacteria</taxon>
        <taxon>Bacillati</taxon>
        <taxon>Bacillota</taxon>
        <taxon>Bacilli</taxon>
        <taxon>Bacillales</taxon>
        <taxon>Paenibacillaceae</taxon>
        <taxon>Paenibacillus</taxon>
    </lineage>
</organism>
<feature type="transmembrane region" description="Helical" evidence="8">
    <location>
        <begin position="83"/>
        <end position="104"/>
    </location>
</feature>
<feature type="transmembrane region" description="Helical" evidence="8">
    <location>
        <begin position="12"/>
        <end position="30"/>
    </location>
</feature>
<comment type="caution">
    <text evidence="9">The sequence shown here is derived from an EMBL/GenBank/DDBJ whole genome shotgun (WGS) entry which is preliminary data.</text>
</comment>
<evidence type="ECO:0000256" key="6">
    <source>
        <dbReference type="ARBA" id="ARBA00022989"/>
    </source>
</evidence>
<feature type="transmembrane region" description="Helical" evidence="8">
    <location>
        <begin position="150"/>
        <end position="167"/>
    </location>
</feature>
<evidence type="ECO:0000256" key="4">
    <source>
        <dbReference type="ARBA" id="ARBA00022544"/>
    </source>
</evidence>
<feature type="transmembrane region" description="Helical" evidence="8">
    <location>
        <begin position="342"/>
        <end position="362"/>
    </location>
</feature>
<feature type="transmembrane region" description="Helical" evidence="8">
    <location>
        <begin position="311"/>
        <end position="330"/>
    </location>
</feature>
<evidence type="ECO:0000256" key="8">
    <source>
        <dbReference type="SAM" id="Phobius"/>
    </source>
</evidence>